<organism evidence="1 2">
    <name type="scientific">Phytophthora megakarya</name>
    <dbReference type="NCBI Taxonomy" id="4795"/>
    <lineage>
        <taxon>Eukaryota</taxon>
        <taxon>Sar</taxon>
        <taxon>Stramenopiles</taxon>
        <taxon>Oomycota</taxon>
        <taxon>Peronosporomycetes</taxon>
        <taxon>Peronosporales</taxon>
        <taxon>Peronosporaceae</taxon>
        <taxon>Phytophthora</taxon>
    </lineage>
</organism>
<protein>
    <submittedName>
        <fullName evidence="1">Helitron helicase</fullName>
    </submittedName>
</protein>
<dbReference type="PANTHER" id="PTHR10492">
    <property type="match status" value="1"/>
</dbReference>
<dbReference type="OrthoDB" id="121295at2759"/>
<dbReference type="EMBL" id="NBNE01002030">
    <property type="protein sequence ID" value="OWZ11777.1"/>
    <property type="molecule type" value="Genomic_DNA"/>
</dbReference>
<dbReference type="STRING" id="4795.A0A225W443"/>
<evidence type="ECO:0000313" key="2">
    <source>
        <dbReference type="Proteomes" id="UP000198211"/>
    </source>
</evidence>
<name>A0A225W443_9STRA</name>
<accession>A0A225W443</accession>
<keyword evidence="1" id="KW-0547">Nucleotide-binding</keyword>
<keyword evidence="1" id="KW-0067">ATP-binding</keyword>
<keyword evidence="1" id="KW-0378">Hydrolase</keyword>
<comment type="caution">
    <text evidence="1">The sequence shown here is derived from an EMBL/GenBank/DDBJ whole genome shotgun (WGS) entry which is preliminary data.</text>
</comment>
<dbReference type="Proteomes" id="UP000198211">
    <property type="component" value="Unassembled WGS sequence"/>
</dbReference>
<gene>
    <name evidence="1" type="ORF">PHMEG_00015154</name>
</gene>
<evidence type="ECO:0000313" key="1">
    <source>
        <dbReference type="EMBL" id="OWZ11777.1"/>
    </source>
</evidence>
<proteinExistence type="predicted"/>
<reference evidence="2" key="1">
    <citation type="submission" date="2017-03" db="EMBL/GenBank/DDBJ databases">
        <title>Phytopthora megakarya and P. palmivora, two closely related causual agents of cacao black pod achieved similar genome size and gene model numbers by different mechanisms.</title>
        <authorList>
            <person name="Ali S."/>
            <person name="Shao J."/>
            <person name="Larry D.J."/>
            <person name="Kronmiller B."/>
            <person name="Shen D."/>
            <person name="Strem M.D."/>
            <person name="Melnick R.L."/>
            <person name="Guiltinan M.J."/>
            <person name="Tyler B.M."/>
            <person name="Meinhardt L.W."/>
            <person name="Bailey B.A."/>
        </authorList>
    </citation>
    <scope>NUCLEOTIDE SEQUENCE [LARGE SCALE GENOMIC DNA]</scope>
    <source>
        <strain evidence="2">zdho120</strain>
    </source>
</reference>
<dbReference type="PANTHER" id="PTHR10492:SF57">
    <property type="entry name" value="ATP-DEPENDENT DNA HELICASE"/>
    <property type="match status" value="1"/>
</dbReference>
<sequence>MVDGKCSKGYPKPLVEVTRPNATRANVDGYPEVQRCRRPPGKLEFKNREYDNATANQWAVPYNSYLSQKYNCHINIEICTGITVVKYMYKYMY</sequence>
<keyword evidence="2" id="KW-1185">Reference proteome</keyword>
<dbReference type="GO" id="GO:0004386">
    <property type="term" value="F:helicase activity"/>
    <property type="evidence" value="ECO:0007669"/>
    <property type="project" value="UniProtKB-KW"/>
</dbReference>
<dbReference type="AlphaFoldDB" id="A0A225W443"/>
<keyword evidence="1" id="KW-0347">Helicase</keyword>